<feature type="transmembrane region" description="Helical" evidence="1">
    <location>
        <begin position="43"/>
        <end position="63"/>
    </location>
</feature>
<comment type="caution">
    <text evidence="2">The sequence shown here is derived from an EMBL/GenBank/DDBJ whole genome shotgun (WGS) entry which is preliminary data.</text>
</comment>
<proteinExistence type="predicted"/>
<evidence type="ECO:0000313" key="2">
    <source>
        <dbReference type="EMBL" id="MDC0681244.1"/>
    </source>
</evidence>
<gene>
    <name evidence="2" type="ORF">POL72_26120</name>
</gene>
<dbReference type="RefSeq" id="WP_272098286.1">
    <property type="nucleotide sequence ID" value="NZ_JAQNDK010000003.1"/>
</dbReference>
<feature type="transmembrane region" description="Helical" evidence="1">
    <location>
        <begin position="453"/>
        <end position="475"/>
    </location>
</feature>
<feature type="transmembrane region" description="Helical" evidence="1">
    <location>
        <begin position="143"/>
        <end position="164"/>
    </location>
</feature>
<evidence type="ECO:0008006" key="4">
    <source>
        <dbReference type="Google" id="ProtNLM"/>
    </source>
</evidence>
<sequence>MLAPGDHPPSFSSDPPRIHAACVGVLAGPCVVLAVFAGKEVAVPWFVMEVCLVVALLCIAAAARSPALRVSLPLFVFPLAYLFFRMTRDGMTCPDIPPSWYAWREWLPMIGRVFGLLSALVGALGAVFFAAMTTTMVRVPPRALHAASVAVLVLATGLIAVSLARAIREPDPEHHITSLPSIGVVPPVVGEPSMIAEGPSDPSGPPLVTRIHDVTIGRLGVRRLCPSLSERCFIDVEEAGRPFDAQLVTWLSQRGTYAMVDPEACRQQPGWIDPRDSFIIRQASPLVRKASLFAKDRQLGELLVLDGVIYDAHRGGEAGPVVLTAPRFFPMPASMRLVADVLGAHRRAIAVAACGVLLSAALLRHRWRARRALARIAGARVAVLEENGWLDFADGSPPVRAADRGLPPGPVVVLGPTSGGTYRGGALCGAEIVAGEQAELLEQGRAQIARIDVLVFFTAVLAPLPLLTVAVTLSFW</sequence>
<accession>A0ABT5C494</accession>
<evidence type="ECO:0000313" key="3">
    <source>
        <dbReference type="Proteomes" id="UP001217485"/>
    </source>
</evidence>
<keyword evidence="1" id="KW-1133">Transmembrane helix</keyword>
<protein>
    <recommendedName>
        <fullName evidence="4">CN hydrolase domain-containing protein</fullName>
    </recommendedName>
</protein>
<feature type="transmembrane region" description="Helical" evidence="1">
    <location>
        <begin position="70"/>
        <end position="86"/>
    </location>
</feature>
<keyword evidence="1" id="KW-0812">Transmembrane</keyword>
<dbReference type="Proteomes" id="UP001217485">
    <property type="component" value="Unassembled WGS sequence"/>
</dbReference>
<name>A0ABT5C494_9BACT</name>
<organism evidence="2 3">
    <name type="scientific">Sorangium atrum</name>
    <dbReference type="NCBI Taxonomy" id="2995308"/>
    <lineage>
        <taxon>Bacteria</taxon>
        <taxon>Pseudomonadati</taxon>
        <taxon>Myxococcota</taxon>
        <taxon>Polyangia</taxon>
        <taxon>Polyangiales</taxon>
        <taxon>Polyangiaceae</taxon>
        <taxon>Sorangium</taxon>
    </lineage>
</organism>
<dbReference type="EMBL" id="JAQNDK010000003">
    <property type="protein sequence ID" value="MDC0681244.1"/>
    <property type="molecule type" value="Genomic_DNA"/>
</dbReference>
<feature type="transmembrane region" description="Helical" evidence="1">
    <location>
        <begin position="18"/>
        <end position="37"/>
    </location>
</feature>
<evidence type="ECO:0000256" key="1">
    <source>
        <dbReference type="SAM" id="Phobius"/>
    </source>
</evidence>
<reference evidence="2 3" key="1">
    <citation type="submission" date="2023-01" db="EMBL/GenBank/DDBJ databases">
        <title>Minimal conservation of predation-associated metabolite biosynthetic gene clusters underscores biosynthetic potential of Myxococcota including descriptions for ten novel species: Archangium lansinium sp. nov., Myxococcus landrumus sp. nov., Nannocystis bai.</title>
        <authorList>
            <person name="Ahearne A."/>
            <person name="Stevens C."/>
            <person name="Dowd S."/>
        </authorList>
    </citation>
    <scope>NUCLEOTIDE SEQUENCE [LARGE SCALE GENOMIC DNA]</scope>
    <source>
        <strain evidence="2 3">WIWO2</strain>
    </source>
</reference>
<keyword evidence="3" id="KW-1185">Reference proteome</keyword>
<feature type="transmembrane region" description="Helical" evidence="1">
    <location>
        <begin position="106"/>
        <end position="131"/>
    </location>
</feature>
<keyword evidence="1" id="KW-0472">Membrane</keyword>